<comment type="caution">
    <text evidence="1">The sequence shown here is derived from an EMBL/GenBank/DDBJ whole genome shotgun (WGS) entry which is preliminary data.</text>
</comment>
<dbReference type="RefSeq" id="WP_169340821.1">
    <property type="nucleotide sequence ID" value="NZ_JABBZM010000017.1"/>
</dbReference>
<accession>A0A848P8I0</accession>
<name>A0A848P8I0_9RALS</name>
<sequence>MKELDFLADSASSLDLSKPEDRETFRERVRHRLRTTKLTAMRDWVGGSMRSRADAVRAVADAYIVQRVSESLGSSEVSP</sequence>
<gene>
    <name evidence="1" type="ORF">HGR00_18365</name>
</gene>
<dbReference type="Proteomes" id="UP000575469">
    <property type="component" value="Unassembled WGS sequence"/>
</dbReference>
<protein>
    <submittedName>
        <fullName evidence="1">Uncharacterized protein</fullName>
    </submittedName>
</protein>
<dbReference type="EMBL" id="JABBZM010000017">
    <property type="protein sequence ID" value="NMV39878.1"/>
    <property type="molecule type" value="Genomic_DNA"/>
</dbReference>
<evidence type="ECO:0000313" key="1">
    <source>
        <dbReference type="EMBL" id="NMV39878.1"/>
    </source>
</evidence>
<organism evidence="1 2">
    <name type="scientific">Ralstonia insidiosa</name>
    <dbReference type="NCBI Taxonomy" id="190721"/>
    <lineage>
        <taxon>Bacteria</taxon>
        <taxon>Pseudomonadati</taxon>
        <taxon>Pseudomonadota</taxon>
        <taxon>Betaproteobacteria</taxon>
        <taxon>Burkholderiales</taxon>
        <taxon>Burkholderiaceae</taxon>
        <taxon>Ralstonia</taxon>
    </lineage>
</organism>
<dbReference type="AlphaFoldDB" id="A0A848P8I0"/>
<reference evidence="1 2" key="1">
    <citation type="submission" date="2020-04" db="EMBL/GenBank/DDBJ databases">
        <title>Ralstonia insidiosa genome sequencing and assembly.</title>
        <authorList>
            <person name="Martins R.C.R."/>
            <person name="Perdigao-Neto L.V."/>
            <person name="Levin A.S.S."/>
            <person name="Costa S.F."/>
        </authorList>
    </citation>
    <scope>NUCLEOTIDE SEQUENCE [LARGE SCALE GENOMIC DNA]</scope>
    <source>
        <strain evidence="1 2">5047</strain>
    </source>
</reference>
<proteinExistence type="predicted"/>
<evidence type="ECO:0000313" key="2">
    <source>
        <dbReference type="Proteomes" id="UP000575469"/>
    </source>
</evidence>